<evidence type="ECO:0000313" key="7">
    <source>
        <dbReference type="Proteomes" id="UP000315133"/>
    </source>
</evidence>
<comment type="catalytic activity">
    <reaction evidence="5">
        <text>queuosine 5'-phosphate + H2O = queuine + D-ribose 5-phosphate</text>
        <dbReference type="Rhea" id="RHEA:75387"/>
        <dbReference type="ChEBI" id="CHEBI:15377"/>
        <dbReference type="ChEBI" id="CHEBI:17433"/>
        <dbReference type="ChEBI" id="CHEBI:78346"/>
        <dbReference type="ChEBI" id="CHEBI:194371"/>
    </reaction>
    <physiologicalReaction direction="left-to-right" evidence="5">
        <dbReference type="Rhea" id="RHEA:75388"/>
    </physiologicalReaction>
</comment>
<evidence type="ECO:0000256" key="3">
    <source>
        <dbReference type="ARBA" id="ARBA00035306"/>
    </source>
</evidence>
<organism evidence="6 7">
    <name type="scientific">Ornithinimicrobium humiphilum</name>
    <dbReference type="NCBI Taxonomy" id="125288"/>
    <lineage>
        <taxon>Bacteria</taxon>
        <taxon>Bacillati</taxon>
        <taxon>Actinomycetota</taxon>
        <taxon>Actinomycetes</taxon>
        <taxon>Micrococcales</taxon>
        <taxon>Ornithinimicrobiaceae</taxon>
        <taxon>Ornithinimicrobium</taxon>
    </lineage>
</organism>
<evidence type="ECO:0000256" key="2">
    <source>
        <dbReference type="ARBA" id="ARBA00035119"/>
    </source>
</evidence>
<dbReference type="OrthoDB" id="145736at2"/>
<dbReference type="PANTHER" id="PTHR21314">
    <property type="entry name" value="QUEUOSINE 5'-PHOSPHATE N-GLYCOSYLASE_HYDROLASE-RELATED"/>
    <property type="match status" value="1"/>
</dbReference>
<protein>
    <recommendedName>
        <fullName evidence="3">Queuosine 5'-phosphate N-glycosylase/hydrolase</fullName>
    </recommendedName>
    <alternativeName>
        <fullName evidence="4">Queuosine-nucleotide N-glycosylase/hydrolase</fullName>
    </alternativeName>
</protein>
<evidence type="ECO:0000256" key="4">
    <source>
        <dbReference type="ARBA" id="ARBA00035393"/>
    </source>
</evidence>
<comment type="similarity">
    <text evidence="2">Belongs to the QNG1 protein family.</text>
</comment>
<keyword evidence="7" id="KW-1185">Reference proteome</keyword>
<keyword evidence="1" id="KW-0378">Hydrolase</keyword>
<evidence type="ECO:0000256" key="1">
    <source>
        <dbReference type="ARBA" id="ARBA00022801"/>
    </source>
</evidence>
<sequence>MSAAVITRAAMAAAVDEIVAGAQHVSINEERLQSLAQSVQDYFRHRPVSDLDGNAVNPAEAPVVNDRDTLQYFLMRRAQSFVIWRWTGQTQPAVEAFDCQVNGVLYTGERAVNACIMRAVNEGVPLLDPSYLSSMTMADVEHVYRDERGGPPTYQLLDRRLAKFREVGQVLSDRYDGHMANLLEAADGQLFRSDGNGSIQALVREFPQCYGDYPFAKLAVTLMTALYNRRDLDIPTTNEYMRLTRIDDPENLFGPTDYYIPMFLMRWGVFDLSDEFNAHLAERTLIDQDSDIEREFRACTLHVFDRVRELAGVSMAELDIEFWYQGAFRCRPCSPADPDPVPCPHRSGCLAWNQDRRRMDLGWPLVYTPFY</sequence>
<dbReference type="AlphaFoldDB" id="A0A543KQJ1"/>
<evidence type="ECO:0000256" key="5">
    <source>
        <dbReference type="ARBA" id="ARBA00048204"/>
    </source>
</evidence>
<accession>A0A543KQJ1</accession>
<dbReference type="GO" id="GO:0006400">
    <property type="term" value="P:tRNA modification"/>
    <property type="evidence" value="ECO:0007669"/>
    <property type="project" value="TreeGrafter"/>
</dbReference>
<dbReference type="Pfam" id="PF10343">
    <property type="entry name" value="Q_salvage"/>
    <property type="match status" value="1"/>
</dbReference>
<dbReference type="Proteomes" id="UP000315133">
    <property type="component" value="Unassembled WGS sequence"/>
</dbReference>
<dbReference type="EMBL" id="VFPU01000001">
    <property type="protein sequence ID" value="TQM97342.1"/>
    <property type="molecule type" value="Genomic_DNA"/>
</dbReference>
<evidence type="ECO:0000313" key="6">
    <source>
        <dbReference type="EMBL" id="TQM97342.1"/>
    </source>
</evidence>
<comment type="caution">
    <text evidence="6">The sequence shown here is derived from an EMBL/GenBank/DDBJ whole genome shotgun (WGS) entry which is preliminary data.</text>
</comment>
<dbReference type="GO" id="GO:0016787">
    <property type="term" value="F:hydrolase activity"/>
    <property type="evidence" value="ECO:0007669"/>
    <property type="project" value="UniProtKB-KW"/>
</dbReference>
<dbReference type="InterPro" id="IPR019438">
    <property type="entry name" value="Q_salvage"/>
</dbReference>
<gene>
    <name evidence="6" type="ORF">FB476_2250</name>
</gene>
<proteinExistence type="inferred from homology"/>
<name>A0A543KQJ1_9MICO</name>
<dbReference type="PANTHER" id="PTHR21314:SF0">
    <property type="entry name" value="QUEUOSINE 5'-PHOSPHATE N-GLYCOSYLASE_HYDROLASE"/>
    <property type="match status" value="1"/>
</dbReference>
<dbReference type="RefSeq" id="WP_141818818.1">
    <property type="nucleotide sequence ID" value="NZ_BAAAIL010000002.1"/>
</dbReference>
<reference evidence="6 7" key="1">
    <citation type="submission" date="2019-06" db="EMBL/GenBank/DDBJ databases">
        <title>Sequencing the genomes of 1000 actinobacteria strains.</title>
        <authorList>
            <person name="Klenk H.-P."/>
        </authorList>
    </citation>
    <scope>NUCLEOTIDE SEQUENCE [LARGE SCALE GENOMIC DNA]</scope>
    <source>
        <strain evidence="6 7">DSM 12362</strain>
    </source>
</reference>